<dbReference type="RefSeq" id="WP_048893035.1">
    <property type="nucleotide sequence ID" value="NZ_AP024237.1"/>
</dbReference>
<dbReference type="STRING" id="110505.ACT16_19105"/>
<name>A0A2G8BGS0_9MYCO</name>
<reference evidence="2 3" key="1">
    <citation type="submission" date="2020-12" db="EMBL/GenBank/DDBJ databases">
        <title>Complete genome sequence of Mycobacterium heckeshornense JCM 15655T, closely related to a pathogenic non-tuberculous mycobacterial species Mycobacterium xenopi.</title>
        <authorList>
            <person name="Yoshida M."/>
            <person name="Fukano H."/>
            <person name="Asakura T."/>
            <person name="Suzuki M."/>
            <person name="Hoshino Y."/>
        </authorList>
    </citation>
    <scope>NUCLEOTIDE SEQUENCE [LARGE SCALE GENOMIC DNA]</scope>
    <source>
        <strain evidence="2 3">JCM 15655</strain>
    </source>
</reference>
<dbReference type="InterPro" id="IPR022534">
    <property type="entry name" value="DUF2563"/>
</dbReference>
<dbReference type="Pfam" id="PF10817">
    <property type="entry name" value="DUF2563"/>
    <property type="match status" value="1"/>
</dbReference>
<keyword evidence="3" id="KW-1185">Reference proteome</keyword>
<dbReference type="Proteomes" id="UP000595446">
    <property type="component" value="Chromosome"/>
</dbReference>
<gene>
    <name evidence="2" type="ORF">MHEC_17230</name>
</gene>
<evidence type="ECO:0000313" key="2">
    <source>
        <dbReference type="EMBL" id="BCO35290.1"/>
    </source>
</evidence>
<organism evidence="2 3">
    <name type="scientific">Mycobacterium heckeshornense</name>
    <dbReference type="NCBI Taxonomy" id="110505"/>
    <lineage>
        <taxon>Bacteria</taxon>
        <taxon>Bacillati</taxon>
        <taxon>Actinomycetota</taxon>
        <taxon>Actinomycetes</taxon>
        <taxon>Mycobacteriales</taxon>
        <taxon>Mycobacteriaceae</taxon>
        <taxon>Mycobacterium</taxon>
    </lineage>
</organism>
<sequence length="104" mass="11019">MYVNTGLLHSGADDSHRAGRHADDGANHLAGTTPVRGMFGDFAAAYAFCVAVTDAHTHHTARLRAHQQTLTDIGGKARAVAADFTEMEKNNAATLRAVQCSSKI</sequence>
<dbReference type="EMBL" id="AP024237">
    <property type="protein sequence ID" value="BCO35290.1"/>
    <property type="molecule type" value="Genomic_DNA"/>
</dbReference>
<evidence type="ECO:0000313" key="3">
    <source>
        <dbReference type="Proteomes" id="UP000595446"/>
    </source>
</evidence>
<dbReference type="AlphaFoldDB" id="A0A2G8BGS0"/>
<feature type="compositionally biased region" description="Basic and acidic residues" evidence="1">
    <location>
        <begin position="11"/>
        <end position="20"/>
    </location>
</feature>
<evidence type="ECO:0000256" key="1">
    <source>
        <dbReference type="SAM" id="MobiDB-lite"/>
    </source>
</evidence>
<proteinExistence type="predicted"/>
<accession>A0A2G8BGS0</accession>
<feature type="region of interest" description="Disordered" evidence="1">
    <location>
        <begin position="1"/>
        <end position="20"/>
    </location>
</feature>
<dbReference type="OrthoDB" id="4750359at2"/>
<protein>
    <submittedName>
        <fullName evidence="2">Uncharacterized protein</fullName>
    </submittedName>
</protein>